<feature type="non-terminal residue" evidence="1">
    <location>
        <position position="1"/>
    </location>
</feature>
<keyword evidence="2" id="KW-1185">Reference proteome</keyword>
<dbReference type="Proteomes" id="UP000886523">
    <property type="component" value="Unassembled WGS sequence"/>
</dbReference>
<organism evidence="1 2">
    <name type="scientific">Hydnum rufescens UP504</name>
    <dbReference type="NCBI Taxonomy" id="1448309"/>
    <lineage>
        <taxon>Eukaryota</taxon>
        <taxon>Fungi</taxon>
        <taxon>Dikarya</taxon>
        <taxon>Basidiomycota</taxon>
        <taxon>Agaricomycotina</taxon>
        <taxon>Agaricomycetes</taxon>
        <taxon>Cantharellales</taxon>
        <taxon>Hydnaceae</taxon>
        <taxon>Hydnum</taxon>
    </lineage>
</organism>
<protein>
    <submittedName>
        <fullName evidence="1">Uncharacterized protein</fullName>
    </submittedName>
</protein>
<dbReference type="EMBL" id="MU129023">
    <property type="protein sequence ID" value="KAF9510078.1"/>
    <property type="molecule type" value="Genomic_DNA"/>
</dbReference>
<gene>
    <name evidence="1" type="ORF">BS47DRAFT_1348358</name>
</gene>
<reference evidence="1" key="1">
    <citation type="journal article" date="2020" name="Nat. Commun.">
        <title>Large-scale genome sequencing of mycorrhizal fungi provides insights into the early evolution of symbiotic traits.</title>
        <authorList>
            <person name="Miyauchi S."/>
            <person name="Kiss E."/>
            <person name="Kuo A."/>
            <person name="Drula E."/>
            <person name="Kohler A."/>
            <person name="Sanchez-Garcia M."/>
            <person name="Morin E."/>
            <person name="Andreopoulos B."/>
            <person name="Barry K.W."/>
            <person name="Bonito G."/>
            <person name="Buee M."/>
            <person name="Carver A."/>
            <person name="Chen C."/>
            <person name="Cichocki N."/>
            <person name="Clum A."/>
            <person name="Culley D."/>
            <person name="Crous P.W."/>
            <person name="Fauchery L."/>
            <person name="Girlanda M."/>
            <person name="Hayes R.D."/>
            <person name="Keri Z."/>
            <person name="LaButti K."/>
            <person name="Lipzen A."/>
            <person name="Lombard V."/>
            <person name="Magnuson J."/>
            <person name="Maillard F."/>
            <person name="Murat C."/>
            <person name="Nolan M."/>
            <person name="Ohm R.A."/>
            <person name="Pangilinan J."/>
            <person name="Pereira M.F."/>
            <person name="Perotto S."/>
            <person name="Peter M."/>
            <person name="Pfister S."/>
            <person name="Riley R."/>
            <person name="Sitrit Y."/>
            <person name="Stielow J.B."/>
            <person name="Szollosi G."/>
            <person name="Zifcakova L."/>
            <person name="Stursova M."/>
            <person name="Spatafora J.W."/>
            <person name="Tedersoo L."/>
            <person name="Vaario L.M."/>
            <person name="Yamada A."/>
            <person name="Yan M."/>
            <person name="Wang P."/>
            <person name="Xu J."/>
            <person name="Bruns T."/>
            <person name="Baldrian P."/>
            <person name="Vilgalys R."/>
            <person name="Dunand C."/>
            <person name="Henrissat B."/>
            <person name="Grigoriev I.V."/>
            <person name="Hibbett D."/>
            <person name="Nagy L.G."/>
            <person name="Martin F.M."/>
        </authorList>
    </citation>
    <scope>NUCLEOTIDE SEQUENCE</scope>
    <source>
        <strain evidence="1">UP504</strain>
    </source>
</reference>
<sequence>TTPTQCRIHTPLLSPIGVYKSEFLVLLVRELRMQLLSFQMARTCASETNHGVLPSYNAHPNASEKVDFKILNPFPKYFVMRVPSFRSTPVDDLS</sequence>
<evidence type="ECO:0000313" key="1">
    <source>
        <dbReference type="EMBL" id="KAF9510078.1"/>
    </source>
</evidence>
<accession>A0A9P6AQL7</accession>
<dbReference type="AlphaFoldDB" id="A0A9P6AQL7"/>
<proteinExistence type="predicted"/>
<comment type="caution">
    <text evidence="1">The sequence shown here is derived from an EMBL/GenBank/DDBJ whole genome shotgun (WGS) entry which is preliminary data.</text>
</comment>
<evidence type="ECO:0000313" key="2">
    <source>
        <dbReference type="Proteomes" id="UP000886523"/>
    </source>
</evidence>
<name>A0A9P6AQL7_9AGAM</name>